<keyword evidence="4" id="KW-0732">Signal</keyword>
<feature type="signal peptide" evidence="4">
    <location>
        <begin position="1"/>
        <end position="21"/>
    </location>
</feature>
<dbReference type="EMBL" id="OZ019896">
    <property type="protein sequence ID" value="CAK9223643.1"/>
    <property type="molecule type" value="Genomic_DNA"/>
</dbReference>
<dbReference type="Pfam" id="PF03018">
    <property type="entry name" value="Dirigent"/>
    <property type="match status" value="1"/>
</dbReference>
<evidence type="ECO:0000256" key="3">
    <source>
        <dbReference type="ARBA" id="ARBA00022525"/>
    </source>
</evidence>
<dbReference type="Gene3D" id="2.40.480.10">
    <property type="entry name" value="Allene oxide cyclase-like"/>
    <property type="match status" value="1"/>
</dbReference>
<evidence type="ECO:0000313" key="6">
    <source>
        <dbReference type="EMBL" id="CAK9223643.1"/>
    </source>
</evidence>
<comment type="subcellular location">
    <subcellularLocation>
        <location evidence="4">Secreted</location>
        <location evidence="4">Extracellular space</location>
        <location evidence="4">Apoplast</location>
    </subcellularLocation>
</comment>
<gene>
    <name evidence="6" type="ORF">CSSPTR1EN2_LOCUS16934</name>
</gene>
<comment type="function">
    <text evidence="4">Dirigent proteins impart stereoselectivity on the phenoxy radical-coupling reaction, yielding optically active lignans from two molecules of coniferyl alcohol in the biosynthesis of lignans, flavonolignans, and alkaloids and thus plays a central role in plant secondary metabolism.</text>
</comment>
<dbReference type="InterPro" id="IPR044859">
    <property type="entry name" value="Allene_oxi_cyc_Dirigent"/>
</dbReference>
<dbReference type="PANTHER" id="PTHR21495">
    <property type="entry name" value="NUCLEOPORIN-RELATED"/>
    <property type="match status" value="1"/>
</dbReference>
<keyword evidence="7" id="KW-1185">Reference proteome</keyword>
<feature type="region of interest" description="Disordered" evidence="5">
    <location>
        <begin position="78"/>
        <end position="97"/>
    </location>
</feature>
<evidence type="ECO:0000256" key="5">
    <source>
        <dbReference type="SAM" id="MobiDB-lite"/>
    </source>
</evidence>
<feature type="chain" id="PRO_5044978182" description="Dirigent protein" evidence="4">
    <location>
        <begin position="22"/>
        <end position="222"/>
    </location>
</feature>
<evidence type="ECO:0000313" key="7">
    <source>
        <dbReference type="Proteomes" id="UP001497512"/>
    </source>
</evidence>
<evidence type="ECO:0000256" key="1">
    <source>
        <dbReference type="ARBA" id="ARBA00010746"/>
    </source>
</evidence>
<proteinExistence type="inferred from homology"/>
<dbReference type="Proteomes" id="UP001497512">
    <property type="component" value="Chromosome 4"/>
</dbReference>
<dbReference type="InterPro" id="IPR004265">
    <property type="entry name" value="Dirigent"/>
</dbReference>
<keyword evidence="3 4" id="KW-0964">Secreted</keyword>
<organism evidence="6 7">
    <name type="scientific">Sphagnum troendelagicum</name>
    <dbReference type="NCBI Taxonomy" id="128251"/>
    <lineage>
        <taxon>Eukaryota</taxon>
        <taxon>Viridiplantae</taxon>
        <taxon>Streptophyta</taxon>
        <taxon>Embryophyta</taxon>
        <taxon>Bryophyta</taxon>
        <taxon>Sphagnophytina</taxon>
        <taxon>Sphagnopsida</taxon>
        <taxon>Sphagnales</taxon>
        <taxon>Sphagnaceae</taxon>
        <taxon>Sphagnum</taxon>
    </lineage>
</organism>
<evidence type="ECO:0000256" key="4">
    <source>
        <dbReference type="RuleBase" id="RU363099"/>
    </source>
</evidence>
<evidence type="ECO:0000256" key="2">
    <source>
        <dbReference type="ARBA" id="ARBA00011738"/>
    </source>
</evidence>
<name>A0ABP0ULW8_9BRYO</name>
<comment type="similarity">
    <text evidence="1 4">Belongs to the plant dirigent protein family.</text>
</comment>
<reference evidence="6" key="1">
    <citation type="submission" date="2024-02" db="EMBL/GenBank/DDBJ databases">
        <authorList>
            <consortium name="ELIXIR-Norway"/>
            <consortium name="Elixir Norway"/>
        </authorList>
    </citation>
    <scope>NUCLEOTIDE SEQUENCE</scope>
</reference>
<protein>
    <recommendedName>
        <fullName evidence="4">Dirigent protein</fullName>
    </recommendedName>
</protein>
<accession>A0ABP0ULW8</accession>
<comment type="subunit">
    <text evidence="2 4">Homodimer.</text>
</comment>
<keyword evidence="4" id="KW-0052">Apoplast</keyword>
<sequence length="222" mass="23334">MVMAQALISLACLAYLPDAAAGSSHASDDPPAGGVVVVHKKKPEFFLYRFYWHDMVGTKNATAIPAISYGGGAGNNNNNATSNSNNNNNNGTTTTSDNNTGIGGFGSVFVFDDPLTVGPSLSSPVFGRAQGMFVANSLSGDNVMVLCTIIINDAFHRGTINLQGADGYRLPEREIPVVGGTEDFRYKSGYAQFKTAAAATSSSSANSSVLYVRLHLYHQGPN</sequence>